<dbReference type="FunFam" id="3.30.70.260:FF:000008">
    <property type="entry name" value="D-3-phosphoglycerate dehydrogenase, chloroplastic"/>
    <property type="match status" value="1"/>
</dbReference>
<reference evidence="14" key="1">
    <citation type="journal article" date="2020" name="mSystems">
        <title>Genome- and Community-Level Interaction Insights into Carbon Utilization and Element Cycling Functions of Hydrothermarchaeota in Hydrothermal Sediment.</title>
        <authorList>
            <person name="Zhou Z."/>
            <person name="Liu Y."/>
            <person name="Xu W."/>
            <person name="Pan J."/>
            <person name="Luo Z.H."/>
            <person name="Li M."/>
        </authorList>
    </citation>
    <scope>NUCLEOTIDE SEQUENCE [LARGE SCALE GENOMIC DNA]</scope>
    <source>
        <strain evidence="14">SpSt-456</strain>
    </source>
</reference>
<dbReference type="Pfam" id="PF00389">
    <property type="entry name" value="2-Hacid_dh"/>
    <property type="match status" value="1"/>
</dbReference>
<dbReference type="EC" id="1.1.1.95" evidence="11"/>
<keyword evidence="8 11" id="KW-0718">Serine biosynthesis</keyword>
<dbReference type="Pfam" id="PF01842">
    <property type="entry name" value="ACT"/>
    <property type="match status" value="1"/>
</dbReference>
<organism evidence="14">
    <name type="scientific">Desulfacinum infernum</name>
    <dbReference type="NCBI Taxonomy" id="35837"/>
    <lineage>
        <taxon>Bacteria</taxon>
        <taxon>Pseudomonadati</taxon>
        <taxon>Thermodesulfobacteriota</taxon>
        <taxon>Syntrophobacteria</taxon>
        <taxon>Syntrophobacterales</taxon>
        <taxon>Syntrophobacteraceae</taxon>
        <taxon>Desulfacinum</taxon>
    </lineage>
</organism>
<dbReference type="SUPFAM" id="SSF143548">
    <property type="entry name" value="Serine metabolism enzymes domain"/>
    <property type="match status" value="1"/>
</dbReference>
<keyword evidence="5 11" id="KW-0028">Amino-acid biosynthesis</keyword>
<comment type="catalytic activity">
    <reaction evidence="10 11">
        <text>(2R)-3-phosphoglycerate + NAD(+) = 3-phosphooxypyruvate + NADH + H(+)</text>
        <dbReference type="Rhea" id="RHEA:12641"/>
        <dbReference type="ChEBI" id="CHEBI:15378"/>
        <dbReference type="ChEBI" id="CHEBI:18110"/>
        <dbReference type="ChEBI" id="CHEBI:57540"/>
        <dbReference type="ChEBI" id="CHEBI:57945"/>
        <dbReference type="ChEBI" id="CHEBI:58272"/>
        <dbReference type="EC" id="1.1.1.95"/>
    </reaction>
</comment>
<dbReference type="EMBL" id="DSTK01000005">
    <property type="protein sequence ID" value="HFK95888.1"/>
    <property type="molecule type" value="Genomic_DNA"/>
</dbReference>
<feature type="region of interest" description="Disordered" evidence="12">
    <location>
        <begin position="1"/>
        <end position="34"/>
    </location>
</feature>
<dbReference type="FunFam" id="3.40.50.720:FF:000021">
    <property type="entry name" value="D-3-phosphoglycerate dehydrogenase"/>
    <property type="match status" value="1"/>
</dbReference>
<dbReference type="CDD" id="cd04902">
    <property type="entry name" value="ACT_3PGDH-xct"/>
    <property type="match status" value="1"/>
</dbReference>
<keyword evidence="7 11" id="KW-0520">NAD</keyword>
<comment type="caution">
    <text evidence="14">The sequence shown here is derived from an EMBL/GenBank/DDBJ whole genome shotgun (WGS) entry which is preliminary data.</text>
</comment>
<evidence type="ECO:0000256" key="11">
    <source>
        <dbReference type="RuleBase" id="RU363003"/>
    </source>
</evidence>
<gene>
    <name evidence="14" type="ORF">ENS06_01025</name>
</gene>
<comment type="catalytic activity">
    <reaction evidence="9">
        <text>(R)-2-hydroxyglutarate + NAD(+) = 2-oxoglutarate + NADH + H(+)</text>
        <dbReference type="Rhea" id="RHEA:49612"/>
        <dbReference type="ChEBI" id="CHEBI:15378"/>
        <dbReference type="ChEBI" id="CHEBI:15801"/>
        <dbReference type="ChEBI" id="CHEBI:16810"/>
        <dbReference type="ChEBI" id="CHEBI:57540"/>
        <dbReference type="ChEBI" id="CHEBI:57945"/>
        <dbReference type="EC" id="1.1.1.399"/>
    </reaction>
</comment>
<dbReference type="PROSITE" id="PS00065">
    <property type="entry name" value="D_2_HYDROXYACID_DH_1"/>
    <property type="match status" value="1"/>
</dbReference>
<dbReference type="InterPro" id="IPR006139">
    <property type="entry name" value="D-isomer_2_OHA_DH_cat_dom"/>
</dbReference>
<evidence type="ECO:0000256" key="10">
    <source>
        <dbReference type="ARBA" id="ARBA00048731"/>
    </source>
</evidence>
<evidence type="ECO:0000256" key="3">
    <source>
        <dbReference type="ARBA" id="ARBA00005854"/>
    </source>
</evidence>
<dbReference type="PANTHER" id="PTHR42789:SF1">
    <property type="entry name" value="D-ISOMER SPECIFIC 2-HYDROXYACID DEHYDROGENASE FAMILY PROTEIN (AFU_ORTHOLOGUE AFUA_6G10090)"/>
    <property type="match status" value="1"/>
</dbReference>
<evidence type="ECO:0000256" key="9">
    <source>
        <dbReference type="ARBA" id="ARBA00048126"/>
    </source>
</evidence>
<evidence type="ECO:0000256" key="1">
    <source>
        <dbReference type="ARBA" id="ARBA00003800"/>
    </source>
</evidence>
<dbReference type="InterPro" id="IPR006140">
    <property type="entry name" value="D-isomer_DH_NAD-bd"/>
</dbReference>
<evidence type="ECO:0000256" key="8">
    <source>
        <dbReference type="ARBA" id="ARBA00023299"/>
    </source>
</evidence>
<dbReference type="Gene3D" id="3.30.1330.90">
    <property type="entry name" value="D-3-phosphoglycerate dehydrogenase, domain 3"/>
    <property type="match status" value="1"/>
</dbReference>
<dbReference type="InterPro" id="IPR029753">
    <property type="entry name" value="D-isomer_DH_CS"/>
</dbReference>
<dbReference type="PROSITE" id="PS00671">
    <property type="entry name" value="D_2_HYDROXYACID_DH_3"/>
    <property type="match status" value="1"/>
</dbReference>
<dbReference type="InterPro" id="IPR045626">
    <property type="entry name" value="PGDH_ASB_dom"/>
</dbReference>
<dbReference type="PANTHER" id="PTHR42789">
    <property type="entry name" value="D-ISOMER SPECIFIC 2-HYDROXYACID DEHYDROGENASE FAMILY PROTEIN (AFU_ORTHOLOGUE AFUA_6G10090)"/>
    <property type="match status" value="1"/>
</dbReference>
<dbReference type="CDD" id="cd12173">
    <property type="entry name" value="PGDH_4"/>
    <property type="match status" value="1"/>
</dbReference>
<dbReference type="SUPFAM" id="SSF52283">
    <property type="entry name" value="Formate/glycerate dehydrogenase catalytic domain-like"/>
    <property type="match status" value="1"/>
</dbReference>
<accession>A0A832EIF5</accession>
<dbReference type="InterPro" id="IPR050857">
    <property type="entry name" value="D-2-hydroxyacid_DH"/>
</dbReference>
<dbReference type="NCBIfam" id="TIGR01327">
    <property type="entry name" value="PGDH"/>
    <property type="match status" value="1"/>
</dbReference>
<comment type="similarity">
    <text evidence="3 11">Belongs to the D-isomer specific 2-hydroxyacid dehydrogenase family.</text>
</comment>
<dbReference type="InterPro" id="IPR045865">
    <property type="entry name" value="ACT-like_dom_sf"/>
</dbReference>
<dbReference type="PROSITE" id="PS00670">
    <property type="entry name" value="D_2_HYDROXYACID_DH_2"/>
    <property type="match status" value="1"/>
</dbReference>
<dbReference type="InterPro" id="IPR036291">
    <property type="entry name" value="NAD(P)-bd_dom_sf"/>
</dbReference>
<evidence type="ECO:0000256" key="2">
    <source>
        <dbReference type="ARBA" id="ARBA00005216"/>
    </source>
</evidence>
<dbReference type="PROSITE" id="PS51671">
    <property type="entry name" value="ACT"/>
    <property type="match status" value="1"/>
</dbReference>
<evidence type="ECO:0000256" key="4">
    <source>
        <dbReference type="ARBA" id="ARBA00021582"/>
    </source>
</evidence>
<dbReference type="GO" id="GO:0051287">
    <property type="term" value="F:NAD binding"/>
    <property type="evidence" value="ECO:0007669"/>
    <property type="project" value="UniProtKB-UniRule"/>
</dbReference>
<feature type="domain" description="ACT" evidence="13">
    <location>
        <begin position="489"/>
        <end position="561"/>
    </location>
</feature>
<name>A0A832EIF5_9BACT</name>
<dbReference type="InterPro" id="IPR029752">
    <property type="entry name" value="D-isomer_DH_CS1"/>
</dbReference>
<dbReference type="InterPro" id="IPR002912">
    <property type="entry name" value="ACT_dom"/>
</dbReference>
<evidence type="ECO:0000256" key="7">
    <source>
        <dbReference type="ARBA" id="ARBA00023027"/>
    </source>
</evidence>
<comment type="function">
    <text evidence="1">Catalyzes the reversible oxidation of 3-phospho-D-glycerate to 3-phosphonooxypyruvate, the first step of the phosphorylated L-serine biosynthesis pathway. Also catalyzes the reversible oxidation of 2-hydroxyglutarate to 2-oxoglutarate.</text>
</comment>
<evidence type="ECO:0000259" key="13">
    <source>
        <dbReference type="PROSITE" id="PS51671"/>
    </source>
</evidence>
<protein>
    <recommendedName>
        <fullName evidence="4 11">D-3-phosphoglycerate dehydrogenase</fullName>
        <ecNumber evidence="11">1.1.1.95</ecNumber>
    </recommendedName>
</protein>
<dbReference type="GO" id="GO:0004617">
    <property type="term" value="F:phosphoglycerate dehydrogenase activity"/>
    <property type="evidence" value="ECO:0007669"/>
    <property type="project" value="UniProtKB-UniRule"/>
</dbReference>
<dbReference type="InterPro" id="IPR029009">
    <property type="entry name" value="ASB_dom_sf"/>
</dbReference>
<dbReference type="UniPathway" id="UPA00135">
    <property type="reaction ID" value="UER00196"/>
</dbReference>
<proteinExistence type="inferred from homology"/>
<dbReference type="AlphaFoldDB" id="A0A832EIF5"/>
<dbReference type="Pfam" id="PF02826">
    <property type="entry name" value="2-Hacid_dh_C"/>
    <property type="match status" value="1"/>
</dbReference>
<comment type="pathway">
    <text evidence="2 11">Amino-acid biosynthesis; L-serine biosynthesis; L-serine from 3-phospho-D-glycerate: step 1/3.</text>
</comment>
<evidence type="ECO:0000313" key="14">
    <source>
        <dbReference type="EMBL" id="HFK95888.1"/>
    </source>
</evidence>
<evidence type="ECO:0000256" key="5">
    <source>
        <dbReference type="ARBA" id="ARBA00022605"/>
    </source>
</evidence>
<evidence type="ECO:0000256" key="12">
    <source>
        <dbReference type="SAM" id="MobiDB-lite"/>
    </source>
</evidence>
<dbReference type="Gene3D" id="3.40.50.720">
    <property type="entry name" value="NAD(P)-binding Rossmann-like Domain"/>
    <property type="match status" value="2"/>
</dbReference>
<sequence>MCWKRGGSSWRDRPGNWPRTPKSRKPISDDPGEGPMKILICDGMHASGLAILRADPDITVVAPDQPSLEEIRDLLPDCDAMVVRSRTKVTESLLDHAPRLKVVGRAGTGVDNIDVAAASARGILVMNTPGANAMAAAEHTMALMLALARHVPQATQSMREGRWDKKRFMGTELYQQTLGIIGLGKIGTIVADRALGFKMNVLAHDPHITPETAAILGCEWVELDDLWRRSDFITLHTPLTPETRNLINRETLAKMKRGVRIINCARGGLIDEEALYDAIVSGHVAGAALDVFAKEPPEGNPLLSLPNVIFTPHLGASSYQAQENVSKAIAVQILDYLKRGIIRNAVNFPSISAREYDRIRPYMILAERLGHLHGQLCTPIERVEIEYSGPELEELPLDPLTQSIAKGLLDPVLAEKVNLVNAPMLLRERKIQLTATRTSEARGYTGLIRVTVESKGQKRSATGAVFPGNEIRLIRLNTYRLEAELEGINLIVQNKDIPGVIGFIGTTLGNFQVNIANMHLSRTPERDKAIAIIRIDSEAPEEALNALRANANILSVEQVRL</sequence>
<dbReference type="SUPFAM" id="SSF55021">
    <property type="entry name" value="ACT-like"/>
    <property type="match status" value="1"/>
</dbReference>
<evidence type="ECO:0000256" key="6">
    <source>
        <dbReference type="ARBA" id="ARBA00023002"/>
    </source>
</evidence>
<dbReference type="InterPro" id="IPR006236">
    <property type="entry name" value="PGDH"/>
</dbReference>
<dbReference type="Gene3D" id="3.30.70.260">
    <property type="match status" value="1"/>
</dbReference>
<dbReference type="Pfam" id="PF19304">
    <property type="entry name" value="PGDH_inter"/>
    <property type="match status" value="1"/>
</dbReference>
<dbReference type="FunFam" id="3.30.1330.90:FF:000003">
    <property type="entry name" value="D-3-phosphoglycerate dehydrogenase"/>
    <property type="match status" value="1"/>
</dbReference>
<dbReference type="SUPFAM" id="SSF51735">
    <property type="entry name" value="NAD(P)-binding Rossmann-fold domains"/>
    <property type="match status" value="1"/>
</dbReference>
<keyword evidence="6 11" id="KW-0560">Oxidoreductase</keyword>
<dbReference type="GO" id="GO:0006564">
    <property type="term" value="P:L-serine biosynthetic process"/>
    <property type="evidence" value="ECO:0007669"/>
    <property type="project" value="UniProtKB-UniRule"/>
</dbReference>